<evidence type="ECO:0000313" key="3">
    <source>
        <dbReference type="Proteomes" id="UP001215598"/>
    </source>
</evidence>
<comment type="caution">
    <text evidence="2">The sequence shown here is derived from an EMBL/GenBank/DDBJ whole genome shotgun (WGS) entry which is preliminary data.</text>
</comment>
<feature type="compositionally biased region" description="Low complexity" evidence="1">
    <location>
        <begin position="66"/>
        <end position="84"/>
    </location>
</feature>
<evidence type="ECO:0000313" key="2">
    <source>
        <dbReference type="EMBL" id="KAJ7766770.1"/>
    </source>
</evidence>
<dbReference type="Proteomes" id="UP001215598">
    <property type="component" value="Unassembled WGS sequence"/>
</dbReference>
<sequence>MHYPPPIFAQAPPDAASSFGAGGIAFPSSGAQALGLSRTMTLPTSLALPSAAPQPLENGTNAIVQPACPSSAASPSMPLPTLAPKFAPPARRSNSSAPAGSLPHPNTLLKKALKRSSAAGPFSLPIAPHPASRVDPTVDKPKNKKRGPRNKKAVSKASASSPVVQGSSNPRKRTNDAVEEESNKKQRTKFEHANPDVARGMAVFKPSIPPQANVGADNSAHWSHPPSVPGHSFIPPPPPATTPANHAPQLVHRQLAAGQMPVVHDAPQGVYGPLQPDMQTQNPEARSAPYDASQSSYQPAAFQQSMQYQQHVQMRQRSALDVSRLLLCEVPETGIPRYHGVPPEARSIVSSGGNVRLTNMVVGPMNQPFLSTPGAHMLVRLLRGDKLTWLRQSEGKNFYGNELYDMQTLEEVVLRIDFSLPQRPTLPQGQGFPDPAQYVPAYPHISQDDAPLPFMNDDTYPSPHQDRCDPDPPHVEAAQANPFASYPGVEESTYAPILNSEAYSQAEFPVTWNPLLAHNASTQTGQSHYIPASEEYNPEAHHHFTAPSDPLPQVAYNAQIPTDQAQFVATLAEYPHYQSDSESGASSTIYLSQEELDASALNSTVSPVIPEPETSHYEFMAHSAVNLHDTSAMEAPITDEPFIQTDYTTSDEELFRIYMNV</sequence>
<dbReference type="EMBL" id="JARKIB010000023">
    <property type="protein sequence ID" value="KAJ7766770.1"/>
    <property type="molecule type" value="Genomic_DNA"/>
</dbReference>
<dbReference type="AlphaFoldDB" id="A0AAD7JL22"/>
<keyword evidence="3" id="KW-1185">Reference proteome</keyword>
<proteinExistence type="predicted"/>
<feature type="compositionally biased region" description="Low complexity" evidence="1">
    <location>
        <begin position="155"/>
        <end position="164"/>
    </location>
</feature>
<feature type="compositionally biased region" description="Basic and acidic residues" evidence="1">
    <location>
        <begin position="173"/>
        <end position="194"/>
    </location>
</feature>
<feature type="compositionally biased region" description="Basic residues" evidence="1">
    <location>
        <begin position="142"/>
        <end position="154"/>
    </location>
</feature>
<evidence type="ECO:0000256" key="1">
    <source>
        <dbReference type="SAM" id="MobiDB-lite"/>
    </source>
</evidence>
<name>A0AAD7JL22_9AGAR</name>
<organism evidence="2 3">
    <name type="scientific">Mycena metata</name>
    <dbReference type="NCBI Taxonomy" id="1033252"/>
    <lineage>
        <taxon>Eukaryota</taxon>
        <taxon>Fungi</taxon>
        <taxon>Dikarya</taxon>
        <taxon>Basidiomycota</taxon>
        <taxon>Agaricomycotina</taxon>
        <taxon>Agaricomycetes</taxon>
        <taxon>Agaricomycetidae</taxon>
        <taxon>Agaricales</taxon>
        <taxon>Marasmiineae</taxon>
        <taxon>Mycenaceae</taxon>
        <taxon>Mycena</taxon>
    </lineage>
</organism>
<reference evidence="2" key="1">
    <citation type="submission" date="2023-03" db="EMBL/GenBank/DDBJ databases">
        <title>Massive genome expansion in bonnet fungi (Mycena s.s.) driven by repeated elements and novel gene families across ecological guilds.</title>
        <authorList>
            <consortium name="Lawrence Berkeley National Laboratory"/>
            <person name="Harder C.B."/>
            <person name="Miyauchi S."/>
            <person name="Viragh M."/>
            <person name="Kuo A."/>
            <person name="Thoen E."/>
            <person name="Andreopoulos B."/>
            <person name="Lu D."/>
            <person name="Skrede I."/>
            <person name="Drula E."/>
            <person name="Henrissat B."/>
            <person name="Morin E."/>
            <person name="Kohler A."/>
            <person name="Barry K."/>
            <person name="LaButti K."/>
            <person name="Morin E."/>
            <person name="Salamov A."/>
            <person name="Lipzen A."/>
            <person name="Mereny Z."/>
            <person name="Hegedus B."/>
            <person name="Baldrian P."/>
            <person name="Stursova M."/>
            <person name="Weitz H."/>
            <person name="Taylor A."/>
            <person name="Grigoriev I.V."/>
            <person name="Nagy L.G."/>
            <person name="Martin F."/>
            <person name="Kauserud H."/>
        </authorList>
    </citation>
    <scope>NUCLEOTIDE SEQUENCE</scope>
    <source>
        <strain evidence="2">CBHHK182m</strain>
    </source>
</reference>
<accession>A0AAD7JL22</accession>
<gene>
    <name evidence="2" type="ORF">B0H16DRAFT_1717108</name>
</gene>
<feature type="region of interest" description="Disordered" evidence="1">
    <location>
        <begin position="48"/>
        <end position="196"/>
    </location>
</feature>
<protein>
    <submittedName>
        <fullName evidence="2">Uncharacterized protein</fullName>
    </submittedName>
</protein>